<dbReference type="PANTHER" id="PTHR43304:SF1">
    <property type="entry name" value="PAC DOMAIN-CONTAINING PROTEIN"/>
    <property type="match status" value="1"/>
</dbReference>
<dbReference type="PRINTS" id="PR00344">
    <property type="entry name" value="BCTRLSENSOR"/>
</dbReference>
<dbReference type="InterPro" id="IPR052162">
    <property type="entry name" value="Sensor_kinase/Photoreceptor"/>
</dbReference>
<reference evidence="8 9" key="1">
    <citation type="submission" date="2018-07" db="EMBL/GenBank/DDBJ databases">
        <title>Genomic Encyclopedia of Type Strains, Phase III (KMG-III): the genomes of soil and plant-associated and newly described type strains.</title>
        <authorList>
            <person name="Whitman W."/>
        </authorList>
    </citation>
    <scope>NUCLEOTIDE SEQUENCE [LARGE SCALE GENOMIC DNA]</scope>
    <source>
        <strain evidence="8 9">CECT 7958</strain>
    </source>
</reference>
<sequence>MNFIALTLKNIKSISYNIFNSQAATFEANKYKHALELSQVGFWDWHIHKNEVHFSKESKHILGYPEDYSFNNAQYWNEQVHPEDREAYFESFKQFLEGPNLLYEHEYRIKGINGQYKWILDKAKVVERDANQKATRIIGTHTDISKSKQSEDLLKKKLDVITNQNKRLYSFTHIVSHNLRTHIGNFKNILEFYNEATSETEKGTLMGHLQTISKSLSTTIKDLDDIVSIKSKSKISELNESVELYPFTSTIINSLSLESEKNEVRIHNDVRKEVVLLTNKAYLESVLYNLISNAIKYSDPNKQSEVTIASMETESHVRILISDNGIGIDLNKFKDQVFEIYKTFHGTKRKDSRGIGLFITKTQVEALNGEIQVESNLNHGTAFSLSFKKQNAL</sequence>
<dbReference type="InterPro" id="IPR003594">
    <property type="entry name" value="HATPase_dom"/>
</dbReference>
<evidence type="ECO:0000256" key="4">
    <source>
        <dbReference type="ARBA" id="ARBA00022679"/>
    </source>
</evidence>
<dbReference type="OrthoDB" id="5522855at2"/>
<dbReference type="Gene3D" id="3.30.450.20">
    <property type="entry name" value="PAS domain"/>
    <property type="match status" value="1"/>
</dbReference>
<evidence type="ECO:0000259" key="7">
    <source>
        <dbReference type="PROSITE" id="PS50113"/>
    </source>
</evidence>
<dbReference type="SMART" id="SM00086">
    <property type="entry name" value="PAC"/>
    <property type="match status" value="1"/>
</dbReference>
<dbReference type="GO" id="GO:0004673">
    <property type="term" value="F:protein histidine kinase activity"/>
    <property type="evidence" value="ECO:0007669"/>
    <property type="project" value="UniProtKB-EC"/>
</dbReference>
<evidence type="ECO:0000259" key="6">
    <source>
        <dbReference type="PROSITE" id="PS50109"/>
    </source>
</evidence>
<dbReference type="PANTHER" id="PTHR43304">
    <property type="entry name" value="PHYTOCHROME-LIKE PROTEIN CPH1"/>
    <property type="match status" value="1"/>
</dbReference>
<dbReference type="Pfam" id="PF02518">
    <property type="entry name" value="HATPase_c"/>
    <property type="match status" value="1"/>
</dbReference>
<dbReference type="Pfam" id="PF08447">
    <property type="entry name" value="PAS_3"/>
    <property type="match status" value="1"/>
</dbReference>
<evidence type="ECO:0000313" key="8">
    <source>
        <dbReference type="EMBL" id="RCW92545.1"/>
    </source>
</evidence>
<proteinExistence type="predicted"/>
<name>A0A368ZLP7_9FLAO</name>
<evidence type="ECO:0000256" key="3">
    <source>
        <dbReference type="ARBA" id="ARBA00022553"/>
    </source>
</evidence>
<evidence type="ECO:0000256" key="5">
    <source>
        <dbReference type="ARBA" id="ARBA00022777"/>
    </source>
</evidence>
<evidence type="ECO:0000313" key="9">
    <source>
        <dbReference type="Proteomes" id="UP000253436"/>
    </source>
</evidence>
<keyword evidence="5" id="KW-0418">Kinase</keyword>
<comment type="caution">
    <text evidence="8">The sequence shown here is derived from an EMBL/GenBank/DDBJ whole genome shotgun (WGS) entry which is preliminary data.</text>
</comment>
<dbReference type="InterPro" id="IPR035965">
    <property type="entry name" value="PAS-like_dom_sf"/>
</dbReference>
<dbReference type="InterPro" id="IPR036890">
    <property type="entry name" value="HATPase_C_sf"/>
</dbReference>
<dbReference type="Proteomes" id="UP000253436">
    <property type="component" value="Unassembled WGS sequence"/>
</dbReference>
<dbReference type="EMBL" id="QPJO01000002">
    <property type="protein sequence ID" value="RCW92545.1"/>
    <property type="molecule type" value="Genomic_DNA"/>
</dbReference>
<dbReference type="InterPro" id="IPR005467">
    <property type="entry name" value="His_kinase_dom"/>
</dbReference>
<dbReference type="InterPro" id="IPR000014">
    <property type="entry name" value="PAS"/>
</dbReference>
<feature type="domain" description="PAC" evidence="7">
    <location>
        <begin position="103"/>
        <end position="156"/>
    </location>
</feature>
<dbReference type="CDD" id="cd00075">
    <property type="entry name" value="HATPase"/>
    <property type="match status" value="1"/>
</dbReference>
<comment type="catalytic activity">
    <reaction evidence="1">
        <text>ATP + protein L-histidine = ADP + protein N-phospho-L-histidine.</text>
        <dbReference type="EC" id="2.7.13.3"/>
    </reaction>
</comment>
<gene>
    <name evidence="8" type="ORF">DFQ08_102576</name>
</gene>
<evidence type="ECO:0000256" key="2">
    <source>
        <dbReference type="ARBA" id="ARBA00012438"/>
    </source>
</evidence>
<protein>
    <recommendedName>
        <fullName evidence="2">histidine kinase</fullName>
        <ecNumber evidence="2">2.7.13.3</ecNumber>
    </recommendedName>
</protein>
<dbReference type="SUPFAM" id="SSF55785">
    <property type="entry name" value="PYP-like sensor domain (PAS domain)"/>
    <property type="match status" value="1"/>
</dbReference>
<dbReference type="InterPro" id="IPR013655">
    <property type="entry name" value="PAS_fold_3"/>
</dbReference>
<keyword evidence="4" id="KW-0808">Transferase</keyword>
<organism evidence="8 9">
    <name type="scientific">Winogradskyella arenosi</name>
    <dbReference type="NCBI Taxonomy" id="533325"/>
    <lineage>
        <taxon>Bacteria</taxon>
        <taxon>Pseudomonadati</taxon>
        <taxon>Bacteroidota</taxon>
        <taxon>Flavobacteriia</taxon>
        <taxon>Flavobacteriales</taxon>
        <taxon>Flavobacteriaceae</taxon>
        <taxon>Winogradskyella</taxon>
    </lineage>
</organism>
<dbReference type="InterPro" id="IPR004358">
    <property type="entry name" value="Sig_transdc_His_kin-like_C"/>
</dbReference>
<accession>A0A368ZLP7</accession>
<dbReference type="CDD" id="cd00130">
    <property type="entry name" value="PAS"/>
    <property type="match status" value="1"/>
</dbReference>
<dbReference type="AlphaFoldDB" id="A0A368ZLP7"/>
<keyword evidence="3" id="KW-0597">Phosphoprotein</keyword>
<dbReference type="PROSITE" id="PS50113">
    <property type="entry name" value="PAC"/>
    <property type="match status" value="1"/>
</dbReference>
<dbReference type="InterPro" id="IPR000700">
    <property type="entry name" value="PAS-assoc_C"/>
</dbReference>
<dbReference type="Gene3D" id="3.30.565.10">
    <property type="entry name" value="Histidine kinase-like ATPase, C-terminal domain"/>
    <property type="match status" value="1"/>
</dbReference>
<dbReference type="SMART" id="SM00387">
    <property type="entry name" value="HATPase_c"/>
    <property type="match status" value="1"/>
</dbReference>
<dbReference type="EC" id="2.7.13.3" evidence="2"/>
<dbReference type="NCBIfam" id="TIGR00229">
    <property type="entry name" value="sensory_box"/>
    <property type="match status" value="1"/>
</dbReference>
<dbReference type="SUPFAM" id="SSF55874">
    <property type="entry name" value="ATPase domain of HSP90 chaperone/DNA topoisomerase II/histidine kinase"/>
    <property type="match status" value="1"/>
</dbReference>
<evidence type="ECO:0000256" key="1">
    <source>
        <dbReference type="ARBA" id="ARBA00000085"/>
    </source>
</evidence>
<dbReference type="RefSeq" id="WP_114309361.1">
    <property type="nucleotide sequence ID" value="NZ_QPJO01000002.1"/>
</dbReference>
<feature type="domain" description="Histidine kinase" evidence="6">
    <location>
        <begin position="174"/>
        <end position="391"/>
    </location>
</feature>
<dbReference type="PROSITE" id="PS50109">
    <property type="entry name" value="HIS_KIN"/>
    <property type="match status" value="1"/>
</dbReference>
<dbReference type="InterPro" id="IPR001610">
    <property type="entry name" value="PAC"/>
</dbReference>
<keyword evidence="9" id="KW-1185">Reference proteome</keyword>